<reference evidence="3" key="1">
    <citation type="submission" date="2019-10" db="EMBL/GenBank/DDBJ databases">
        <authorList>
            <person name="Zhang R."/>
            <person name="Pan Y."/>
            <person name="Wang J."/>
            <person name="Ma R."/>
            <person name="Yu S."/>
        </authorList>
    </citation>
    <scope>NUCLEOTIDE SEQUENCE</scope>
    <source>
        <strain evidence="3">LA-IB0</strain>
        <tissue evidence="3">Leaf</tissue>
    </source>
</reference>
<evidence type="ECO:0000313" key="4">
    <source>
        <dbReference type="Proteomes" id="UP000826271"/>
    </source>
</evidence>
<proteinExistence type="predicted"/>
<name>A0AAV6Y8G7_9LAMI</name>
<comment type="caution">
    <text evidence="3">The sequence shown here is derived from an EMBL/GenBank/DDBJ whole genome shotgun (WGS) entry which is preliminary data.</text>
</comment>
<sequence>MWQIKDKLEPMDLGNGYYIVRFYTKEEYDHVLQGGPWIIMGHYLTVQKWKPYFRPATETINSTLVWIRFPELPVELFHPDVLKSLGSLIGKHDFGNTNQVDDLRSEQGGQKSGKEGNNNIPHANKQDTFVKPHKTSKEQYIAKGKKPSKNSIGSRFDILGELEENWTEKNVNEDNREELATQMNEDGLAVMAQAKKDNTTLSQGPTQVLQTDAQNGNSFNPYGGEAPMQTNTECMHGDTRQDHEDMYGKIMEDEPHEDQFDDVLDELQNETKDALEMALSRIPNDKGDLELPRY</sequence>
<organism evidence="3 4">
    <name type="scientific">Buddleja alternifolia</name>
    <dbReference type="NCBI Taxonomy" id="168488"/>
    <lineage>
        <taxon>Eukaryota</taxon>
        <taxon>Viridiplantae</taxon>
        <taxon>Streptophyta</taxon>
        <taxon>Embryophyta</taxon>
        <taxon>Tracheophyta</taxon>
        <taxon>Spermatophyta</taxon>
        <taxon>Magnoliopsida</taxon>
        <taxon>eudicotyledons</taxon>
        <taxon>Gunneridae</taxon>
        <taxon>Pentapetalae</taxon>
        <taxon>asterids</taxon>
        <taxon>lamiids</taxon>
        <taxon>Lamiales</taxon>
        <taxon>Scrophulariaceae</taxon>
        <taxon>Buddlejeae</taxon>
        <taxon>Buddleja</taxon>
    </lineage>
</organism>
<dbReference type="Proteomes" id="UP000826271">
    <property type="component" value="Unassembled WGS sequence"/>
</dbReference>
<feature type="region of interest" description="Disordered" evidence="1">
    <location>
        <begin position="96"/>
        <end position="126"/>
    </location>
</feature>
<dbReference type="PANTHER" id="PTHR31286:SF99">
    <property type="entry name" value="DUF4283 DOMAIN-CONTAINING PROTEIN"/>
    <property type="match status" value="1"/>
</dbReference>
<accession>A0AAV6Y8G7</accession>
<gene>
    <name evidence="3" type="ORF">BUALT_Bualt01G0196300</name>
</gene>
<evidence type="ECO:0000256" key="1">
    <source>
        <dbReference type="SAM" id="MobiDB-lite"/>
    </source>
</evidence>
<evidence type="ECO:0000259" key="2">
    <source>
        <dbReference type="Pfam" id="PF14111"/>
    </source>
</evidence>
<dbReference type="EMBL" id="WHWC01000001">
    <property type="protein sequence ID" value="KAG8391521.1"/>
    <property type="molecule type" value="Genomic_DNA"/>
</dbReference>
<dbReference type="InterPro" id="IPR040256">
    <property type="entry name" value="At4g02000-like"/>
</dbReference>
<dbReference type="InterPro" id="IPR025558">
    <property type="entry name" value="DUF4283"/>
</dbReference>
<evidence type="ECO:0000313" key="3">
    <source>
        <dbReference type="EMBL" id="KAG8391521.1"/>
    </source>
</evidence>
<dbReference type="Pfam" id="PF14111">
    <property type="entry name" value="DUF4283"/>
    <property type="match status" value="1"/>
</dbReference>
<dbReference type="AlphaFoldDB" id="A0AAV6Y8G7"/>
<dbReference type="PANTHER" id="PTHR31286">
    <property type="entry name" value="GLYCINE-RICH CELL WALL STRUCTURAL PROTEIN 1.8-LIKE"/>
    <property type="match status" value="1"/>
</dbReference>
<protein>
    <recommendedName>
        <fullName evidence="2">DUF4283 domain-containing protein</fullName>
    </recommendedName>
</protein>
<keyword evidence="4" id="KW-1185">Reference proteome</keyword>
<feature type="domain" description="DUF4283" evidence="2">
    <location>
        <begin position="1"/>
        <end position="56"/>
    </location>
</feature>